<gene>
    <name evidence="1" type="ORF">L6452_09452</name>
</gene>
<reference evidence="1 2" key="2">
    <citation type="journal article" date="2022" name="Mol. Ecol. Resour.">
        <title>The genomes of chicory, endive, great burdock and yacon provide insights into Asteraceae paleo-polyploidization history and plant inulin production.</title>
        <authorList>
            <person name="Fan W."/>
            <person name="Wang S."/>
            <person name="Wang H."/>
            <person name="Wang A."/>
            <person name="Jiang F."/>
            <person name="Liu H."/>
            <person name="Zhao H."/>
            <person name="Xu D."/>
            <person name="Zhang Y."/>
        </authorList>
    </citation>
    <scope>NUCLEOTIDE SEQUENCE [LARGE SCALE GENOMIC DNA]</scope>
    <source>
        <strain evidence="2">cv. Niubang</strain>
    </source>
</reference>
<comment type="caution">
    <text evidence="1">The sequence shown here is derived from an EMBL/GenBank/DDBJ whole genome shotgun (WGS) entry which is preliminary data.</text>
</comment>
<accession>A0ACB9DKQ6</accession>
<dbReference type="EMBL" id="CM042049">
    <property type="protein sequence ID" value="KAI3747010.1"/>
    <property type="molecule type" value="Genomic_DNA"/>
</dbReference>
<keyword evidence="2" id="KW-1185">Reference proteome</keyword>
<proteinExistence type="predicted"/>
<name>A0ACB9DKQ6_ARCLA</name>
<sequence length="70" mass="8500">MVCVAPLFIDSNSTCPYGVFYVVCEFWCFMNYRHRRYKRIYRVYWLYFMVVFMNINVHTSQDGNSFCPLG</sequence>
<organism evidence="1 2">
    <name type="scientific">Arctium lappa</name>
    <name type="common">Greater burdock</name>
    <name type="synonym">Lappa major</name>
    <dbReference type="NCBI Taxonomy" id="4217"/>
    <lineage>
        <taxon>Eukaryota</taxon>
        <taxon>Viridiplantae</taxon>
        <taxon>Streptophyta</taxon>
        <taxon>Embryophyta</taxon>
        <taxon>Tracheophyta</taxon>
        <taxon>Spermatophyta</taxon>
        <taxon>Magnoliopsida</taxon>
        <taxon>eudicotyledons</taxon>
        <taxon>Gunneridae</taxon>
        <taxon>Pentapetalae</taxon>
        <taxon>asterids</taxon>
        <taxon>campanulids</taxon>
        <taxon>Asterales</taxon>
        <taxon>Asteraceae</taxon>
        <taxon>Carduoideae</taxon>
        <taxon>Cardueae</taxon>
        <taxon>Arctiinae</taxon>
        <taxon>Arctium</taxon>
    </lineage>
</organism>
<protein>
    <submittedName>
        <fullName evidence="1">Uncharacterized protein</fullName>
    </submittedName>
</protein>
<evidence type="ECO:0000313" key="2">
    <source>
        <dbReference type="Proteomes" id="UP001055879"/>
    </source>
</evidence>
<dbReference type="Proteomes" id="UP001055879">
    <property type="component" value="Linkage Group LG03"/>
</dbReference>
<evidence type="ECO:0000313" key="1">
    <source>
        <dbReference type="EMBL" id="KAI3747010.1"/>
    </source>
</evidence>
<reference evidence="2" key="1">
    <citation type="journal article" date="2022" name="Mol. Ecol. Resour.">
        <title>The genomes of chicory, endive, great burdock and yacon provide insights into Asteraceae palaeo-polyploidization history and plant inulin production.</title>
        <authorList>
            <person name="Fan W."/>
            <person name="Wang S."/>
            <person name="Wang H."/>
            <person name="Wang A."/>
            <person name="Jiang F."/>
            <person name="Liu H."/>
            <person name="Zhao H."/>
            <person name="Xu D."/>
            <person name="Zhang Y."/>
        </authorList>
    </citation>
    <scope>NUCLEOTIDE SEQUENCE [LARGE SCALE GENOMIC DNA]</scope>
    <source>
        <strain evidence="2">cv. Niubang</strain>
    </source>
</reference>